<proteinExistence type="predicted"/>
<dbReference type="PANTHER" id="PTHR38790">
    <property type="entry name" value="2EXR DOMAIN-CONTAINING PROTEIN-RELATED"/>
    <property type="match status" value="1"/>
</dbReference>
<sequence length="208" mass="23902">MLTLPENQGRGRLALSKTCKQIYMETIELLYRLPTFYFNSIAQPPHFLHSILPERLAQIRNIQLCYNQQMMNKIRAHTDELARHQHWLHQCAFCNANLWLDLIRKHMTGLQTIEVFAYLDDSGRLPTLGDSWIVRLFQLQHGQNGLRDLKIRLYPGQADGPWMPLPNGARAPNLQSVMQLDALLQEKIRKGTKKCLPPSLPAEAVSAP</sequence>
<feature type="domain" description="DUF7730" evidence="1">
    <location>
        <begin position="9"/>
        <end position="91"/>
    </location>
</feature>
<reference evidence="2" key="1">
    <citation type="submission" date="2023-03" db="EMBL/GenBank/DDBJ databases">
        <title>Complete genome of Cladonia borealis.</title>
        <authorList>
            <person name="Park H."/>
        </authorList>
    </citation>
    <scope>NUCLEOTIDE SEQUENCE</scope>
    <source>
        <strain evidence="2">ANT050790</strain>
    </source>
</reference>
<keyword evidence="3" id="KW-1185">Reference proteome</keyword>
<dbReference type="Proteomes" id="UP001166286">
    <property type="component" value="Unassembled WGS sequence"/>
</dbReference>
<dbReference type="AlphaFoldDB" id="A0AA39R6Y9"/>
<evidence type="ECO:0000313" key="3">
    <source>
        <dbReference type="Proteomes" id="UP001166286"/>
    </source>
</evidence>
<comment type="caution">
    <text evidence="2">The sequence shown here is derived from an EMBL/GenBank/DDBJ whole genome shotgun (WGS) entry which is preliminary data.</text>
</comment>
<evidence type="ECO:0000259" key="1">
    <source>
        <dbReference type="Pfam" id="PF24864"/>
    </source>
</evidence>
<dbReference type="PANTHER" id="PTHR38790:SF4">
    <property type="entry name" value="2EXR DOMAIN-CONTAINING PROTEIN"/>
    <property type="match status" value="1"/>
</dbReference>
<dbReference type="InterPro" id="IPR056632">
    <property type="entry name" value="DUF7730"/>
</dbReference>
<accession>A0AA39R6Y9</accession>
<gene>
    <name evidence="2" type="ORF">JMJ35_002630</name>
</gene>
<organism evidence="2 3">
    <name type="scientific">Cladonia borealis</name>
    <dbReference type="NCBI Taxonomy" id="184061"/>
    <lineage>
        <taxon>Eukaryota</taxon>
        <taxon>Fungi</taxon>
        <taxon>Dikarya</taxon>
        <taxon>Ascomycota</taxon>
        <taxon>Pezizomycotina</taxon>
        <taxon>Lecanoromycetes</taxon>
        <taxon>OSLEUM clade</taxon>
        <taxon>Lecanoromycetidae</taxon>
        <taxon>Lecanorales</taxon>
        <taxon>Lecanorineae</taxon>
        <taxon>Cladoniaceae</taxon>
        <taxon>Cladonia</taxon>
    </lineage>
</organism>
<evidence type="ECO:0000313" key="2">
    <source>
        <dbReference type="EMBL" id="KAK0515251.1"/>
    </source>
</evidence>
<dbReference type="Pfam" id="PF24864">
    <property type="entry name" value="DUF7730"/>
    <property type="match status" value="1"/>
</dbReference>
<name>A0AA39R6Y9_9LECA</name>
<dbReference type="EMBL" id="JAFEKC020000004">
    <property type="protein sequence ID" value="KAK0515251.1"/>
    <property type="molecule type" value="Genomic_DNA"/>
</dbReference>
<protein>
    <recommendedName>
        <fullName evidence="1">DUF7730 domain-containing protein</fullName>
    </recommendedName>
</protein>